<protein>
    <recommendedName>
        <fullName evidence="4">C2H2-type domain-containing protein</fullName>
    </recommendedName>
</protein>
<gene>
    <name evidence="2" type="ORF">N7469_010830</name>
</gene>
<dbReference type="AlphaFoldDB" id="A0A9W9TGM3"/>
<dbReference type="Gene3D" id="3.30.160.60">
    <property type="entry name" value="Classic Zinc Finger"/>
    <property type="match status" value="1"/>
</dbReference>
<proteinExistence type="predicted"/>
<name>A0A9W9TGM3_PENCI</name>
<feature type="compositionally biased region" description="Basic and acidic residues" evidence="1">
    <location>
        <begin position="24"/>
        <end position="43"/>
    </location>
</feature>
<comment type="caution">
    <text evidence="2">The sequence shown here is derived from an EMBL/GenBank/DDBJ whole genome shotgun (WGS) entry which is preliminary data.</text>
</comment>
<dbReference type="InterPro" id="IPR036236">
    <property type="entry name" value="Znf_C2H2_sf"/>
</dbReference>
<organism evidence="2 3">
    <name type="scientific">Penicillium citrinum</name>
    <dbReference type="NCBI Taxonomy" id="5077"/>
    <lineage>
        <taxon>Eukaryota</taxon>
        <taxon>Fungi</taxon>
        <taxon>Dikarya</taxon>
        <taxon>Ascomycota</taxon>
        <taxon>Pezizomycotina</taxon>
        <taxon>Eurotiomycetes</taxon>
        <taxon>Eurotiomycetidae</taxon>
        <taxon>Eurotiales</taxon>
        <taxon>Aspergillaceae</taxon>
        <taxon>Penicillium</taxon>
    </lineage>
</organism>
<reference evidence="2" key="2">
    <citation type="journal article" date="2023" name="IMA Fungus">
        <title>Comparative genomic study of the Penicillium genus elucidates a diverse pangenome and 15 lateral gene transfer events.</title>
        <authorList>
            <person name="Petersen C."/>
            <person name="Sorensen T."/>
            <person name="Nielsen M.R."/>
            <person name="Sondergaard T.E."/>
            <person name="Sorensen J.L."/>
            <person name="Fitzpatrick D.A."/>
            <person name="Frisvad J.C."/>
            <person name="Nielsen K.L."/>
        </authorList>
    </citation>
    <scope>NUCLEOTIDE SEQUENCE</scope>
    <source>
        <strain evidence="2">IBT 23319</strain>
    </source>
</reference>
<accession>A0A9W9TGM3</accession>
<dbReference type="SUPFAM" id="SSF57667">
    <property type="entry name" value="beta-beta-alpha zinc fingers"/>
    <property type="match status" value="1"/>
</dbReference>
<evidence type="ECO:0000313" key="3">
    <source>
        <dbReference type="Proteomes" id="UP001147733"/>
    </source>
</evidence>
<dbReference type="GeneID" id="81388902"/>
<feature type="compositionally biased region" description="Polar residues" evidence="1">
    <location>
        <begin position="57"/>
        <end position="71"/>
    </location>
</feature>
<keyword evidence="3" id="KW-1185">Reference proteome</keyword>
<dbReference type="EMBL" id="JAPQKT010000009">
    <property type="protein sequence ID" value="KAJ5221943.1"/>
    <property type="molecule type" value="Genomic_DNA"/>
</dbReference>
<evidence type="ECO:0000256" key="1">
    <source>
        <dbReference type="SAM" id="MobiDB-lite"/>
    </source>
</evidence>
<sequence length="147" mass="16268">MATQSLFAGLQLLPHESGPPVECELYHDEAEDSHEVNHDRPDRSPAPLSSSSDKSAEINSSQDSSGATTVAPTDVGLPGRTQPRKFYCQSCENKPGFTRESDLRRHMFFTKKHGGENRFVCFCESAFSRKDNFMNHLKSHGGHSLAS</sequence>
<reference evidence="2" key="1">
    <citation type="submission" date="2022-11" db="EMBL/GenBank/DDBJ databases">
        <authorList>
            <person name="Petersen C."/>
        </authorList>
    </citation>
    <scope>NUCLEOTIDE SEQUENCE</scope>
    <source>
        <strain evidence="2">IBT 23319</strain>
    </source>
</reference>
<feature type="region of interest" description="Disordered" evidence="1">
    <location>
        <begin position="1"/>
        <end position="83"/>
    </location>
</feature>
<dbReference type="OrthoDB" id="8922241at2759"/>
<dbReference type="Proteomes" id="UP001147733">
    <property type="component" value="Unassembled WGS sequence"/>
</dbReference>
<evidence type="ECO:0008006" key="4">
    <source>
        <dbReference type="Google" id="ProtNLM"/>
    </source>
</evidence>
<dbReference type="RefSeq" id="XP_056496866.1">
    <property type="nucleotide sequence ID" value="XM_056649735.1"/>
</dbReference>
<evidence type="ECO:0000313" key="2">
    <source>
        <dbReference type="EMBL" id="KAJ5221943.1"/>
    </source>
</evidence>